<dbReference type="Proteomes" id="UP000765509">
    <property type="component" value="Unassembled WGS sequence"/>
</dbReference>
<accession>A0A9Q3J7U7</accession>
<sequence length="128" mass="15048">ADTIVHKSGNIHKNSDGLSRWALANTPENTEWVQQEEHHIEAICVTDIGTEFFNQVKEIYKMDKKCHILWQILMKYCKDPSLSSKLDGKWKKHMMKEECTSLMESFTIELNTHVLWLQQIISNKHYTT</sequence>
<dbReference type="AlphaFoldDB" id="A0A9Q3J7U7"/>
<dbReference type="EMBL" id="AVOT02064430">
    <property type="protein sequence ID" value="MBW0556840.1"/>
    <property type="molecule type" value="Genomic_DNA"/>
</dbReference>
<organism evidence="1 2">
    <name type="scientific">Austropuccinia psidii MF-1</name>
    <dbReference type="NCBI Taxonomy" id="1389203"/>
    <lineage>
        <taxon>Eukaryota</taxon>
        <taxon>Fungi</taxon>
        <taxon>Dikarya</taxon>
        <taxon>Basidiomycota</taxon>
        <taxon>Pucciniomycotina</taxon>
        <taxon>Pucciniomycetes</taxon>
        <taxon>Pucciniales</taxon>
        <taxon>Sphaerophragmiaceae</taxon>
        <taxon>Austropuccinia</taxon>
    </lineage>
</organism>
<feature type="non-terminal residue" evidence="1">
    <location>
        <position position="1"/>
    </location>
</feature>
<name>A0A9Q3J7U7_9BASI</name>
<gene>
    <name evidence="1" type="ORF">O181_096555</name>
</gene>
<reference evidence="1" key="1">
    <citation type="submission" date="2021-03" db="EMBL/GenBank/DDBJ databases">
        <title>Draft genome sequence of rust myrtle Austropuccinia psidii MF-1, a brazilian biotype.</title>
        <authorList>
            <person name="Quecine M.C."/>
            <person name="Pachon D.M.R."/>
            <person name="Bonatelli M.L."/>
            <person name="Correr F.H."/>
            <person name="Franceschini L.M."/>
            <person name="Leite T.F."/>
            <person name="Margarido G.R.A."/>
            <person name="Almeida C.A."/>
            <person name="Ferrarezi J.A."/>
            <person name="Labate C.A."/>
        </authorList>
    </citation>
    <scope>NUCLEOTIDE SEQUENCE</scope>
    <source>
        <strain evidence="1">MF-1</strain>
    </source>
</reference>
<protein>
    <submittedName>
        <fullName evidence="1">Uncharacterized protein</fullName>
    </submittedName>
</protein>
<proteinExistence type="predicted"/>
<keyword evidence="2" id="KW-1185">Reference proteome</keyword>
<comment type="caution">
    <text evidence="1">The sequence shown here is derived from an EMBL/GenBank/DDBJ whole genome shotgun (WGS) entry which is preliminary data.</text>
</comment>
<evidence type="ECO:0000313" key="1">
    <source>
        <dbReference type="EMBL" id="MBW0556840.1"/>
    </source>
</evidence>
<dbReference type="OrthoDB" id="7982113at2759"/>
<evidence type="ECO:0000313" key="2">
    <source>
        <dbReference type="Proteomes" id="UP000765509"/>
    </source>
</evidence>